<dbReference type="InterPro" id="IPR039420">
    <property type="entry name" value="WalR-like"/>
</dbReference>
<dbReference type="EMBL" id="VGLS01000762">
    <property type="protein sequence ID" value="MBM3226029.1"/>
    <property type="molecule type" value="Genomic_DNA"/>
</dbReference>
<keyword evidence="3" id="KW-0238">DNA-binding</keyword>
<dbReference type="InterPro" id="IPR058245">
    <property type="entry name" value="NreC/VraR/RcsB-like_REC"/>
</dbReference>
<accession>A0A937W5X6</accession>
<dbReference type="PROSITE" id="PS00622">
    <property type="entry name" value="HTH_LUXR_1"/>
    <property type="match status" value="1"/>
</dbReference>
<dbReference type="Proteomes" id="UP000712673">
    <property type="component" value="Unassembled WGS sequence"/>
</dbReference>
<dbReference type="PANTHER" id="PTHR43214">
    <property type="entry name" value="TWO-COMPONENT RESPONSE REGULATOR"/>
    <property type="match status" value="1"/>
</dbReference>
<dbReference type="PRINTS" id="PR00038">
    <property type="entry name" value="HTHLUXR"/>
</dbReference>
<organism evidence="8 9">
    <name type="scientific">Tectimicrobiota bacterium</name>
    <dbReference type="NCBI Taxonomy" id="2528274"/>
    <lineage>
        <taxon>Bacteria</taxon>
        <taxon>Pseudomonadati</taxon>
        <taxon>Nitrospinota/Tectimicrobiota group</taxon>
        <taxon>Candidatus Tectimicrobiota</taxon>
    </lineage>
</organism>
<keyword evidence="1 5" id="KW-0597">Phosphoprotein</keyword>
<dbReference type="AlphaFoldDB" id="A0A937W5X6"/>
<evidence type="ECO:0000256" key="3">
    <source>
        <dbReference type="ARBA" id="ARBA00023125"/>
    </source>
</evidence>
<keyword evidence="2" id="KW-0805">Transcription regulation</keyword>
<dbReference type="GO" id="GO:0006355">
    <property type="term" value="P:regulation of DNA-templated transcription"/>
    <property type="evidence" value="ECO:0007669"/>
    <property type="project" value="InterPro"/>
</dbReference>
<evidence type="ECO:0000313" key="9">
    <source>
        <dbReference type="Proteomes" id="UP000712673"/>
    </source>
</evidence>
<dbReference type="CDD" id="cd06170">
    <property type="entry name" value="LuxR_C_like"/>
    <property type="match status" value="1"/>
</dbReference>
<dbReference type="Gene3D" id="3.40.50.2300">
    <property type="match status" value="1"/>
</dbReference>
<evidence type="ECO:0000313" key="8">
    <source>
        <dbReference type="EMBL" id="MBM3226029.1"/>
    </source>
</evidence>
<protein>
    <submittedName>
        <fullName evidence="8">Response regulator transcription factor</fullName>
    </submittedName>
</protein>
<dbReference type="InterPro" id="IPR011006">
    <property type="entry name" value="CheY-like_superfamily"/>
</dbReference>
<dbReference type="InterPro" id="IPR016032">
    <property type="entry name" value="Sig_transdc_resp-reg_C-effctor"/>
</dbReference>
<dbReference type="SMART" id="SM00448">
    <property type="entry name" value="REC"/>
    <property type="match status" value="1"/>
</dbReference>
<feature type="domain" description="Response regulatory" evidence="7">
    <location>
        <begin position="14"/>
        <end position="130"/>
    </location>
</feature>
<dbReference type="CDD" id="cd17535">
    <property type="entry name" value="REC_NarL-like"/>
    <property type="match status" value="1"/>
</dbReference>
<evidence type="ECO:0000256" key="1">
    <source>
        <dbReference type="ARBA" id="ARBA00022553"/>
    </source>
</evidence>
<proteinExistence type="predicted"/>
<evidence type="ECO:0000256" key="2">
    <source>
        <dbReference type="ARBA" id="ARBA00023015"/>
    </source>
</evidence>
<comment type="caution">
    <text evidence="8">The sequence shown here is derived from an EMBL/GenBank/DDBJ whole genome shotgun (WGS) entry which is preliminary data.</text>
</comment>
<keyword evidence="4" id="KW-0804">Transcription</keyword>
<gene>
    <name evidence="8" type="ORF">FJZ47_19845</name>
</gene>
<dbReference type="InterPro" id="IPR001789">
    <property type="entry name" value="Sig_transdc_resp-reg_receiver"/>
</dbReference>
<evidence type="ECO:0000259" key="6">
    <source>
        <dbReference type="PROSITE" id="PS50043"/>
    </source>
</evidence>
<dbReference type="InterPro" id="IPR000792">
    <property type="entry name" value="Tscrpt_reg_LuxR_C"/>
</dbReference>
<evidence type="ECO:0000259" key="7">
    <source>
        <dbReference type="PROSITE" id="PS50110"/>
    </source>
</evidence>
<dbReference type="PANTHER" id="PTHR43214:SF41">
    <property type="entry name" value="NITRATE_NITRITE RESPONSE REGULATOR PROTEIN NARP"/>
    <property type="match status" value="1"/>
</dbReference>
<dbReference type="SUPFAM" id="SSF52172">
    <property type="entry name" value="CheY-like"/>
    <property type="match status" value="1"/>
</dbReference>
<dbReference type="SUPFAM" id="SSF46894">
    <property type="entry name" value="C-terminal effector domain of the bipartite response regulators"/>
    <property type="match status" value="1"/>
</dbReference>
<dbReference type="SMART" id="SM00421">
    <property type="entry name" value="HTH_LUXR"/>
    <property type="match status" value="1"/>
</dbReference>
<feature type="modified residue" description="4-aspartylphosphate" evidence="5">
    <location>
        <position position="65"/>
    </location>
</feature>
<evidence type="ECO:0000256" key="5">
    <source>
        <dbReference type="PROSITE-ProRule" id="PRU00169"/>
    </source>
</evidence>
<dbReference type="PROSITE" id="PS50110">
    <property type="entry name" value="RESPONSE_REGULATORY"/>
    <property type="match status" value="1"/>
</dbReference>
<dbReference type="GO" id="GO:0003677">
    <property type="term" value="F:DNA binding"/>
    <property type="evidence" value="ECO:0007669"/>
    <property type="project" value="UniProtKB-KW"/>
</dbReference>
<dbReference type="PROSITE" id="PS50043">
    <property type="entry name" value="HTH_LUXR_2"/>
    <property type="match status" value="1"/>
</dbReference>
<dbReference type="Pfam" id="PF00196">
    <property type="entry name" value="GerE"/>
    <property type="match status" value="1"/>
</dbReference>
<name>A0A937W5X6_UNCTE</name>
<dbReference type="Pfam" id="PF00072">
    <property type="entry name" value="Response_reg"/>
    <property type="match status" value="1"/>
</dbReference>
<evidence type="ECO:0000256" key="4">
    <source>
        <dbReference type="ARBA" id="ARBA00023163"/>
    </source>
</evidence>
<dbReference type="GO" id="GO:0000160">
    <property type="term" value="P:phosphorelay signal transduction system"/>
    <property type="evidence" value="ECO:0007669"/>
    <property type="project" value="InterPro"/>
</dbReference>
<feature type="domain" description="HTH luxR-type" evidence="6">
    <location>
        <begin position="156"/>
        <end position="221"/>
    </location>
</feature>
<reference evidence="8" key="1">
    <citation type="submission" date="2019-03" db="EMBL/GenBank/DDBJ databases">
        <title>Lake Tanganyika Metagenome-Assembled Genomes (MAGs).</title>
        <authorList>
            <person name="Tran P."/>
        </authorList>
    </citation>
    <scope>NUCLEOTIDE SEQUENCE</scope>
    <source>
        <strain evidence="8">K_DeepCast_65m_m2_066</strain>
    </source>
</reference>
<sequence>MTEEQMNTLEVPTRVFIVDDHPIVRQGLAQMINQEADLTVCGEAEEAYQALEAIAALRPDLVLVDISLKGGSGLDLLKTLRARQHTLPVLVVSMHDESLYVERVLRAGARGYIMKQEATDMMMHAIRRVLRGEIYVSDKMMTKLLGRFVLDSPDAGASLLERLSNRELEVFRFIGEGQSTRHIAEVLHVSIKTVESHRAHIKEKLQLHDTGALVRYAMQWADHGRFGGA</sequence>